<protein>
    <recommendedName>
        <fullName evidence="4">Lipoprotein</fullName>
    </recommendedName>
</protein>
<sequence>MVAAALAAALAVGGCDGTGEPDATDGPTLHRAEDQPTVHDGLLVTRSTGEVFELHDAVVGCRPSQEDESVEVVRLTAPKDVTDLRWSRGRVREPFFYVEAEPGVSGWYELPLTAGESAEGTTSEVTVFGVDAQDQNELNASLQGATGSITVLEATCDPEPALAFTVSATLASEIGLPPVTLVGGFEVAGSS</sequence>
<proteinExistence type="predicted"/>
<dbReference type="Proteomes" id="UP001499979">
    <property type="component" value="Unassembled WGS sequence"/>
</dbReference>
<evidence type="ECO:0000256" key="1">
    <source>
        <dbReference type="SAM" id="MobiDB-lite"/>
    </source>
</evidence>
<evidence type="ECO:0000313" key="2">
    <source>
        <dbReference type="EMBL" id="GAA1134494.1"/>
    </source>
</evidence>
<evidence type="ECO:0008006" key="4">
    <source>
        <dbReference type="Google" id="ProtNLM"/>
    </source>
</evidence>
<name>A0ABN1UBK3_9ACTN</name>
<reference evidence="2 3" key="1">
    <citation type="journal article" date="2019" name="Int. J. Syst. Evol. Microbiol.">
        <title>The Global Catalogue of Microorganisms (GCM) 10K type strain sequencing project: providing services to taxonomists for standard genome sequencing and annotation.</title>
        <authorList>
            <consortium name="The Broad Institute Genomics Platform"/>
            <consortium name="The Broad Institute Genome Sequencing Center for Infectious Disease"/>
            <person name="Wu L."/>
            <person name="Ma J."/>
        </authorList>
    </citation>
    <scope>NUCLEOTIDE SEQUENCE [LARGE SCALE GENOMIC DNA]</scope>
    <source>
        <strain evidence="2 3">JCM 11813</strain>
    </source>
</reference>
<dbReference type="EMBL" id="BAAAJE010000006">
    <property type="protein sequence ID" value="GAA1134494.1"/>
    <property type="molecule type" value="Genomic_DNA"/>
</dbReference>
<comment type="caution">
    <text evidence="2">The sequence shown here is derived from an EMBL/GenBank/DDBJ whole genome shotgun (WGS) entry which is preliminary data.</text>
</comment>
<evidence type="ECO:0000313" key="3">
    <source>
        <dbReference type="Proteomes" id="UP001499979"/>
    </source>
</evidence>
<accession>A0ABN1UBK3</accession>
<gene>
    <name evidence="2" type="ORF">GCM10009606_13320</name>
</gene>
<keyword evidence="3" id="KW-1185">Reference proteome</keyword>
<feature type="region of interest" description="Disordered" evidence="1">
    <location>
        <begin position="13"/>
        <end position="34"/>
    </location>
</feature>
<organism evidence="2 3">
    <name type="scientific">Nocardioides aquiterrae</name>
    <dbReference type="NCBI Taxonomy" id="203799"/>
    <lineage>
        <taxon>Bacteria</taxon>
        <taxon>Bacillati</taxon>
        <taxon>Actinomycetota</taxon>
        <taxon>Actinomycetes</taxon>
        <taxon>Propionibacteriales</taxon>
        <taxon>Nocardioidaceae</taxon>
        <taxon>Nocardioides</taxon>
    </lineage>
</organism>